<evidence type="ECO:0000259" key="18">
    <source>
        <dbReference type="PROSITE" id="PS50885"/>
    </source>
</evidence>
<dbReference type="InterPro" id="IPR036097">
    <property type="entry name" value="HisK_dim/P_sf"/>
</dbReference>
<comment type="catalytic activity">
    <reaction evidence="1">
        <text>ATP + protein L-histidine = ADP + protein N-phospho-L-histidine.</text>
        <dbReference type="EC" id="2.7.13.3"/>
    </reaction>
</comment>
<dbReference type="SMART" id="SM00387">
    <property type="entry name" value="HATPase_c"/>
    <property type="match status" value="1"/>
</dbReference>
<keyword evidence="7 19" id="KW-0808">Transferase</keyword>
<feature type="transmembrane region" description="Helical" evidence="16">
    <location>
        <begin position="322"/>
        <end position="342"/>
    </location>
</feature>
<evidence type="ECO:0000256" key="10">
    <source>
        <dbReference type="ARBA" id="ARBA00022777"/>
    </source>
</evidence>
<dbReference type="FunFam" id="1.10.287.130:FF:000049">
    <property type="entry name" value="C4-dicarboxylate transport sensor protein DctB"/>
    <property type="match status" value="1"/>
</dbReference>
<dbReference type="Gene3D" id="6.10.340.10">
    <property type="match status" value="1"/>
</dbReference>
<evidence type="ECO:0000256" key="12">
    <source>
        <dbReference type="ARBA" id="ARBA00022989"/>
    </source>
</evidence>
<dbReference type="EMBL" id="CP016415">
    <property type="protein sequence ID" value="ANU38573.1"/>
    <property type="molecule type" value="Genomic_DNA"/>
</dbReference>
<dbReference type="SMART" id="SM00388">
    <property type="entry name" value="HisKA"/>
    <property type="match status" value="1"/>
</dbReference>
<dbReference type="Gene3D" id="1.20.58.920">
    <property type="match status" value="1"/>
</dbReference>
<keyword evidence="6" id="KW-0597">Phosphoprotein</keyword>
<reference evidence="19 20" key="1">
    <citation type="submission" date="2016-07" db="EMBL/GenBank/DDBJ databases">
        <title>Genome sequencing of Vibrio scophthalmi strain VS-05, an isolated from Paralichthys olivaceus.</title>
        <authorList>
            <person name="Han H.-J."/>
        </authorList>
    </citation>
    <scope>NUCLEOTIDE SEQUENCE [LARGE SCALE GENOMIC DNA]</scope>
    <source>
        <strain evidence="19 20">VS-05</strain>
    </source>
</reference>
<dbReference type="PANTHER" id="PTHR43065:SF10">
    <property type="entry name" value="PEROXIDE STRESS-ACTIVATED HISTIDINE KINASE MAK3"/>
    <property type="match status" value="1"/>
</dbReference>
<keyword evidence="11" id="KW-0067">ATP-binding</keyword>
<feature type="domain" description="HAMP" evidence="18">
    <location>
        <begin position="344"/>
        <end position="396"/>
    </location>
</feature>
<dbReference type="PROSITE" id="PS50109">
    <property type="entry name" value="HIS_KIN"/>
    <property type="match status" value="1"/>
</dbReference>
<evidence type="ECO:0000256" key="8">
    <source>
        <dbReference type="ARBA" id="ARBA00022692"/>
    </source>
</evidence>
<keyword evidence="9" id="KW-0547">Nucleotide-binding</keyword>
<evidence type="ECO:0000256" key="9">
    <source>
        <dbReference type="ARBA" id="ARBA00022741"/>
    </source>
</evidence>
<dbReference type="SUPFAM" id="SSF55874">
    <property type="entry name" value="ATPase domain of HSP90 chaperone/DNA topoisomerase II/histidine kinase"/>
    <property type="match status" value="1"/>
</dbReference>
<evidence type="ECO:0000256" key="15">
    <source>
        <dbReference type="ARBA" id="ARBA00073143"/>
    </source>
</evidence>
<dbReference type="Pfam" id="PF00672">
    <property type="entry name" value="HAMP"/>
    <property type="match status" value="1"/>
</dbReference>
<feature type="domain" description="Histidine kinase" evidence="17">
    <location>
        <begin position="570"/>
        <end position="785"/>
    </location>
</feature>
<keyword evidence="20" id="KW-1185">Reference proteome</keyword>
<keyword evidence="10 19" id="KW-0418">Kinase</keyword>
<dbReference type="GO" id="GO:0005524">
    <property type="term" value="F:ATP binding"/>
    <property type="evidence" value="ECO:0007669"/>
    <property type="project" value="UniProtKB-KW"/>
</dbReference>
<sequence length="786" mass="89145">MRLKQRHTIGAKLVAAFSCSSLMLTIACLVAWGTWNQLDGQVESLLESNVPKYNLSYVLESRSSEIRRRVDLLANANNKVELEAQWQGLSNEIDKVKRALTDNDHLQSELQHFELFYQQLDRSVDLLANQVSSKIDHQRSIDRFREQLNWLHQDIATELTPLRQEYHWRIERNDSGEDTRDMLAILNTIQQVLDLENKVYAMLEEVISAPQKELVNNGLTMIHYRLAELNNLSTSIFAHPASIAYQQLINELTMLLKSDGEFHQLLLQNVALEHRLEQTNIEIDQRLESVHQQIAKLIVETDEAFVLVKQETTQMVSYGNHVLLVCFSLSILISLFLTYYFINKRIVGRLTRLSSSIDAIINDDFSHPIQVDGKDEIGRLSEKLIEYGDKVREIQRTNAISLINNTTASLVTCDRRGQIESANLSARQLLGLQTVCEPQKFWASFNAENQAKLRHVFTSYGQLAISDQESVTLALEGEERKCYLHFDFQLFSHANLQKVIVTITDVTQQTHTALQLEQLVAEKTRDLVQKNQQLTLEVIERKRAQLHLKDTQNELIQAAKMGVVGQTMTSLAHELNQPLNAMSTYVYSAQMFTEQGDISAANHSINQISGLVGRMSKIIKNLRHFARKADGKQSQQQYPLAELVEQATILVSTKFKRQQVHIESDIPTDAFVWANDVSLEQVLVNLLVNGCDAVVESRKQEKQVNVCYLGKDGSFHRFAIVDNGTGFDGLIMDKLFSPFTTTKEVGLGLGLNICRSLIESNGGHIYLASSVDRGAMVVMELPSEQK</sequence>
<evidence type="ECO:0000256" key="3">
    <source>
        <dbReference type="ARBA" id="ARBA00012438"/>
    </source>
</evidence>
<keyword evidence="8 16" id="KW-0812">Transmembrane</keyword>
<dbReference type="GO" id="GO:0000155">
    <property type="term" value="F:phosphorelay sensor kinase activity"/>
    <property type="evidence" value="ECO:0007669"/>
    <property type="project" value="InterPro"/>
</dbReference>
<dbReference type="SMART" id="SM00304">
    <property type="entry name" value="HAMP"/>
    <property type="match status" value="1"/>
</dbReference>
<dbReference type="InterPro" id="IPR017116">
    <property type="entry name" value="Sig_transdc_His_kinase_PgtB"/>
</dbReference>
<dbReference type="AlphaFoldDB" id="A0A1C7FGJ7"/>
<dbReference type="PROSITE" id="PS51257">
    <property type="entry name" value="PROKAR_LIPOPROTEIN"/>
    <property type="match status" value="1"/>
</dbReference>
<keyword evidence="4" id="KW-1003">Cell membrane</keyword>
<keyword evidence="13" id="KW-0902">Two-component regulatory system</keyword>
<protein>
    <recommendedName>
        <fullName evidence="15">C4-dicarboxylate transport sensor protein DctB</fullName>
        <ecNumber evidence="3">2.7.13.3</ecNumber>
    </recommendedName>
</protein>
<dbReference type="Gene3D" id="1.10.287.130">
    <property type="match status" value="1"/>
</dbReference>
<dbReference type="Pfam" id="PF02518">
    <property type="entry name" value="HATPase_c"/>
    <property type="match status" value="1"/>
</dbReference>
<dbReference type="PRINTS" id="PR00344">
    <property type="entry name" value="BCTRLSENSOR"/>
</dbReference>
<evidence type="ECO:0000256" key="16">
    <source>
        <dbReference type="SAM" id="Phobius"/>
    </source>
</evidence>
<dbReference type="PATRIC" id="fig|45658.7.peg.3492"/>
<dbReference type="GO" id="GO:0005886">
    <property type="term" value="C:plasma membrane"/>
    <property type="evidence" value="ECO:0007669"/>
    <property type="project" value="UniProtKB-SubCell"/>
</dbReference>
<dbReference type="Gene3D" id="3.30.450.20">
    <property type="entry name" value="PAS domain"/>
    <property type="match status" value="1"/>
</dbReference>
<dbReference type="Gene3D" id="3.30.565.10">
    <property type="entry name" value="Histidine kinase-like ATPase, C-terminal domain"/>
    <property type="match status" value="1"/>
</dbReference>
<accession>A0A1C7FGJ7</accession>
<evidence type="ECO:0000256" key="5">
    <source>
        <dbReference type="ARBA" id="ARBA00022519"/>
    </source>
</evidence>
<dbReference type="InterPro" id="IPR003594">
    <property type="entry name" value="HATPase_dom"/>
</dbReference>
<dbReference type="STRING" id="45658.VSVS12_03688"/>
<dbReference type="PIRSF" id="PIRSF037119">
    <property type="entry name" value="STHK_PgtB"/>
    <property type="match status" value="1"/>
</dbReference>
<name>A0A1C7FGJ7_9VIBR</name>
<proteinExistence type="predicted"/>
<evidence type="ECO:0000313" key="20">
    <source>
        <dbReference type="Proteomes" id="UP000092528"/>
    </source>
</evidence>
<dbReference type="PROSITE" id="PS50885">
    <property type="entry name" value="HAMP"/>
    <property type="match status" value="1"/>
</dbReference>
<keyword evidence="5" id="KW-0997">Cell inner membrane</keyword>
<dbReference type="InterPro" id="IPR003661">
    <property type="entry name" value="HisK_dim/P_dom"/>
</dbReference>
<evidence type="ECO:0000256" key="14">
    <source>
        <dbReference type="ARBA" id="ARBA00023136"/>
    </source>
</evidence>
<dbReference type="InterPro" id="IPR005467">
    <property type="entry name" value="His_kinase_dom"/>
</dbReference>
<gene>
    <name evidence="19" type="primary">pgtB</name>
    <name evidence="19" type="ORF">VSVS05_03536</name>
</gene>
<dbReference type="SUPFAM" id="SSF47384">
    <property type="entry name" value="Homodimeric domain of signal transducing histidine kinase"/>
    <property type="match status" value="1"/>
</dbReference>
<evidence type="ECO:0000256" key="4">
    <source>
        <dbReference type="ARBA" id="ARBA00022475"/>
    </source>
</evidence>
<dbReference type="Proteomes" id="UP000092528">
    <property type="component" value="Chromosome 2"/>
</dbReference>
<dbReference type="EC" id="2.7.13.3" evidence="3"/>
<keyword evidence="14 16" id="KW-0472">Membrane</keyword>
<evidence type="ECO:0000256" key="1">
    <source>
        <dbReference type="ARBA" id="ARBA00000085"/>
    </source>
</evidence>
<dbReference type="InterPro" id="IPR038188">
    <property type="entry name" value="TorS_sensor_sf"/>
</dbReference>
<feature type="transmembrane region" description="Helical" evidence="16">
    <location>
        <begin position="12"/>
        <end position="35"/>
    </location>
</feature>
<organism evidence="19 20">
    <name type="scientific">Vibrio scophthalmi</name>
    <dbReference type="NCBI Taxonomy" id="45658"/>
    <lineage>
        <taxon>Bacteria</taxon>
        <taxon>Pseudomonadati</taxon>
        <taxon>Pseudomonadota</taxon>
        <taxon>Gammaproteobacteria</taxon>
        <taxon>Vibrionales</taxon>
        <taxon>Vibrionaceae</taxon>
        <taxon>Vibrio</taxon>
    </lineage>
</organism>
<evidence type="ECO:0000256" key="6">
    <source>
        <dbReference type="ARBA" id="ARBA00022553"/>
    </source>
</evidence>
<dbReference type="CDD" id="cd06225">
    <property type="entry name" value="HAMP"/>
    <property type="match status" value="1"/>
</dbReference>
<evidence type="ECO:0000313" key="19">
    <source>
        <dbReference type="EMBL" id="ANU38573.1"/>
    </source>
</evidence>
<evidence type="ECO:0000256" key="2">
    <source>
        <dbReference type="ARBA" id="ARBA00004429"/>
    </source>
</evidence>
<evidence type="ECO:0000256" key="7">
    <source>
        <dbReference type="ARBA" id="ARBA00022679"/>
    </source>
</evidence>
<dbReference type="PANTHER" id="PTHR43065">
    <property type="entry name" value="SENSOR HISTIDINE KINASE"/>
    <property type="match status" value="1"/>
</dbReference>
<dbReference type="InterPro" id="IPR004358">
    <property type="entry name" value="Sig_transdc_His_kin-like_C"/>
</dbReference>
<evidence type="ECO:0000256" key="13">
    <source>
        <dbReference type="ARBA" id="ARBA00023012"/>
    </source>
</evidence>
<evidence type="ECO:0000259" key="17">
    <source>
        <dbReference type="PROSITE" id="PS50109"/>
    </source>
</evidence>
<dbReference type="RefSeq" id="WP_083163685.1">
    <property type="nucleotide sequence ID" value="NZ_CP016415.1"/>
</dbReference>
<dbReference type="CDD" id="cd00082">
    <property type="entry name" value="HisKA"/>
    <property type="match status" value="1"/>
</dbReference>
<dbReference type="InterPro" id="IPR003660">
    <property type="entry name" value="HAMP_dom"/>
</dbReference>
<comment type="subcellular location">
    <subcellularLocation>
        <location evidence="2">Cell inner membrane</location>
        <topology evidence="2">Multi-pass membrane protein</topology>
    </subcellularLocation>
</comment>
<keyword evidence="12 16" id="KW-1133">Transmembrane helix</keyword>
<dbReference type="Pfam" id="PF00512">
    <property type="entry name" value="HisKA"/>
    <property type="match status" value="1"/>
</dbReference>
<evidence type="ECO:0000256" key="11">
    <source>
        <dbReference type="ARBA" id="ARBA00022840"/>
    </source>
</evidence>
<dbReference type="InterPro" id="IPR036890">
    <property type="entry name" value="HATPase_C_sf"/>
</dbReference>